<dbReference type="OrthoDB" id="9801609at2"/>
<accession>Q1MQH4</accession>
<evidence type="ECO:0000313" key="3">
    <source>
        <dbReference type="Proteomes" id="UP000002430"/>
    </source>
</evidence>
<dbReference type="Pfam" id="PF00534">
    <property type="entry name" value="Glycos_transf_1"/>
    <property type="match status" value="1"/>
</dbReference>
<evidence type="ECO:0000259" key="1">
    <source>
        <dbReference type="Pfam" id="PF00534"/>
    </source>
</evidence>
<reference evidence="2 3" key="1">
    <citation type="submission" date="2005-11" db="EMBL/GenBank/DDBJ databases">
        <title>The complete genome sequence of Lawsonia intracellularis: the causative agent of proliferative enteropathy.</title>
        <authorList>
            <person name="Kaur K."/>
            <person name="Zhang Q."/>
            <person name="Beckler D."/>
            <person name="Munir S."/>
            <person name="Li L."/>
            <person name="Kinsley K."/>
            <person name="Herron L."/>
            <person name="Peterson A."/>
            <person name="May B."/>
            <person name="Singh S."/>
            <person name="Gebhart C."/>
            <person name="Kapur V."/>
        </authorList>
    </citation>
    <scope>NUCLEOTIDE SEQUENCE [LARGE SCALE GENOMIC DNA]</scope>
    <source>
        <strain evidence="2 3">PHE/MN1-00</strain>
    </source>
</reference>
<dbReference type="GO" id="GO:0016757">
    <property type="term" value="F:glycosyltransferase activity"/>
    <property type="evidence" value="ECO:0007669"/>
    <property type="project" value="InterPro"/>
</dbReference>
<dbReference type="AlphaFoldDB" id="Q1MQH4"/>
<gene>
    <name evidence="2" type="ordered locus">LI0699</name>
</gene>
<dbReference type="CAZy" id="GT4">
    <property type="family name" value="Glycosyltransferase Family 4"/>
</dbReference>
<dbReference type="Gene3D" id="3.40.50.2000">
    <property type="entry name" value="Glycogen Phosphorylase B"/>
    <property type="match status" value="1"/>
</dbReference>
<dbReference type="RefSeq" id="WP_011526782.1">
    <property type="nucleotide sequence ID" value="NC_008011.1"/>
</dbReference>
<dbReference type="Proteomes" id="UP000002430">
    <property type="component" value="Chromosome"/>
</dbReference>
<dbReference type="EMBL" id="AM180252">
    <property type="protein sequence ID" value="CAJ54753.1"/>
    <property type="molecule type" value="Genomic_DNA"/>
</dbReference>
<name>Q1MQH4_LAWIP</name>
<dbReference type="InterPro" id="IPR001296">
    <property type="entry name" value="Glyco_trans_1"/>
</dbReference>
<organism evidence="2 3">
    <name type="scientific">Lawsonia intracellularis (strain PHE/MN1-00)</name>
    <dbReference type="NCBI Taxonomy" id="363253"/>
    <lineage>
        <taxon>Bacteria</taxon>
        <taxon>Pseudomonadati</taxon>
        <taxon>Thermodesulfobacteriota</taxon>
        <taxon>Desulfovibrionia</taxon>
        <taxon>Desulfovibrionales</taxon>
        <taxon>Desulfovibrionaceae</taxon>
        <taxon>Lawsonia</taxon>
    </lineage>
</organism>
<protein>
    <recommendedName>
        <fullName evidence="1">Glycosyl transferase family 1 domain-containing protein</fullName>
    </recommendedName>
</protein>
<proteinExistence type="predicted"/>
<evidence type="ECO:0000313" key="2">
    <source>
        <dbReference type="EMBL" id="CAJ54753.1"/>
    </source>
</evidence>
<dbReference type="eggNOG" id="COG0438">
    <property type="taxonomic scope" value="Bacteria"/>
</dbReference>
<dbReference type="STRING" id="363253.LI0699"/>
<dbReference type="SUPFAM" id="SSF53756">
    <property type="entry name" value="UDP-Glycosyltransferase/glycogen phosphorylase"/>
    <property type="match status" value="1"/>
</dbReference>
<dbReference type="HOGENOM" id="CLU_841253_0_0_7"/>
<dbReference type="KEGG" id="lip:LI0699"/>
<sequence length="336" mass="37808">MATFFFFPPLPSITGGMYVILTIAKHLHTIGHKSTLVFREYSPYIDSITPQIPTTHWDKLTLSKDDVWVVPEGWPMALIPGLRSQSRCVVYVQNWAYLHGKLPDNASWEQLPVTMIAVSNPVAFFIKETTGINAHILRPGINLNIFHVPTCKSFKSQNRPIRIAWMPRKNKALAHQIQQSIKAKLSSCNSSTSLEWIEIHKKTPEEVSACLKTSDIFLATGFPEGCPLPPLEALACGCLVVGFGGFGGWDYMRQALPNGYTPWWPLENLPWGGNGLYVADADILGTIFALEYAIDLLHSHNEELNSIYLQAEKTVKEYSLNNHYNAVSNLWEQHFI</sequence>
<keyword evidence="3" id="KW-1185">Reference proteome</keyword>
<feature type="domain" description="Glycosyl transferase family 1" evidence="1">
    <location>
        <begin position="201"/>
        <end position="244"/>
    </location>
</feature>